<sequence>MKVLLVCCALVFGLTNAHVISEYENENVALQGMFEDILNGTINGILGKMTDPLVLNDTNLVFKEEGTLEGVANLSDFKLFGIKSLVATYIKITGMSKLNMTVKIPDISVNFKYNLDVLLLDLIPLYGKGVNNIDIETIDLNISGGIDLSSGIKVKDISVLIDLGTAVFNLNGLLNNPEFSALVSTALNDNFCDFVDKNNELLSQILGQIFEEIINSAL</sequence>
<dbReference type="GO" id="GO:0005615">
    <property type="term" value="C:extracellular space"/>
    <property type="evidence" value="ECO:0007669"/>
    <property type="project" value="TreeGrafter"/>
</dbReference>
<feature type="chain" id="PRO_5040269767" evidence="1">
    <location>
        <begin position="18"/>
        <end position="218"/>
    </location>
</feature>
<evidence type="ECO:0000313" key="2">
    <source>
        <dbReference type="EMBL" id="CAG9827815.1"/>
    </source>
</evidence>
<name>A0A9N9ST54_DIABA</name>
<protein>
    <submittedName>
        <fullName evidence="2">Uncharacterized protein</fullName>
    </submittedName>
</protein>
<dbReference type="Pfam" id="PF06585">
    <property type="entry name" value="JHBP"/>
    <property type="match status" value="1"/>
</dbReference>
<dbReference type="OrthoDB" id="6747947at2759"/>
<gene>
    <name evidence="2" type="ORF">DIABBA_LOCUS1787</name>
</gene>
<dbReference type="SMART" id="SM00700">
    <property type="entry name" value="JHBP"/>
    <property type="match status" value="1"/>
</dbReference>
<evidence type="ECO:0000313" key="3">
    <source>
        <dbReference type="Proteomes" id="UP001153709"/>
    </source>
</evidence>
<dbReference type="Proteomes" id="UP001153709">
    <property type="component" value="Chromosome 1"/>
</dbReference>
<feature type="signal peptide" evidence="1">
    <location>
        <begin position="1"/>
        <end position="17"/>
    </location>
</feature>
<dbReference type="InterPro" id="IPR010562">
    <property type="entry name" value="Haemolymph_juvenile_hormone-bd"/>
</dbReference>
<dbReference type="InterPro" id="IPR038606">
    <property type="entry name" value="To_sf"/>
</dbReference>
<accession>A0A9N9ST54</accession>
<reference evidence="2" key="1">
    <citation type="submission" date="2022-01" db="EMBL/GenBank/DDBJ databases">
        <authorList>
            <person name="King R."/>
        </authorList>
    </citation>
    <scope>NUCLEOTIDE SEQUENCE</scope>
</reference>
<dbReference type="EMBL" id="OU898276">
    <property type="protein sequence ID" value="CAG9827815.1"/>
    <property type="molecule type" value="Genomic_DNA"/>
</dbReference>
<keyword evidence="1" id="KW-0732">Signal</keyword>
<dbReference type="PANTHER" id="PTHR11008">
    <property type="entry name" value="PROTEIN TAKEOUT-LIKE PROTEIN"/>
    <property type="match status" value="1"/>
</dbReference>
<dbReference type="PANTHER" id="PTHR11008:SF29">
    <property type="entry name" value="IP17226P"/>
    <property type="match status" value="1"/>
</dbReference>
<organism evidence="2 3">
    <name type="scientific">Diabrotica balteata</name>
    <name type="common">Banded cucumber beetle</name>
    <dbReference type="NCBI Taxonomy" id="107213"/>
    <lineage>
        <taxon>Eukaryota</taxon>
        <taxon>Metazoa</taxon>
        <taxon>Ecdysozoa</taxon>
        <taxon>Arthropoda</taxon>
        <taxon>Hexapoda</taxon>
        <taxon>Insecta</taxon>
        <taxon>Pterygota</taxon>
        <taxon>Neoptera</taxon>
        <taxon>Endopterygota</taxon>
        <taxon>Coleoptera</taxon>
        <taxon>Polyphaga</taxon>
        <taxon>Cucujiformia</taxon>
        <taxon>Chrysomeloidea</taxon>
        <taxon>Chrysomelidae</taxon>
        <taxon>Galerucinae</taxon>
        <taxon>Diabroticina</taxon>
        <taxon>Diabroticites</taxon>
        <taxon>Diabrotica</taxon>
    </lineage>
</organism>
<dbReference type="AlphaFoldDB" id="A0A9N9ST54"/>
<evidence type="ECO:0000256" key="1">
    <source>
        <dbReference type="SAM" id="SignalP"/>
    </source>
</evidence>
<keyword evidence="3" id="KW-1185">Reference proteome</keyword>
<proteinExistence type="predicted"/>
<dbReference type="Gene3D" id="3.15.10.30">
    <property type="entry name" value="Haemolymph juvenile hormone binding protein"/>
    <property type="match status" value="1"/>
</dbReference>